<dbReference type="PANTHER" id="PTHR43818:SF11">
    <property type="entry name" value="BCDNA.GH03377"/>
    <property type="match status" value="1"/>
</dbReference>
<dbReference type="InterPro" id="IPR036291">
    <property type="entry name" value="NAD(P)-bd_dom_sf"/>
</dbReference>
<dbReference type="GO" id="GO:0016491">
    <property type="term" value="F:oxidoreductase activity"/>
    <property type="evidence" value="ECO:0007669"/>
    <property type="project" value="UniProtKB-KW"/>
</dbReference>
<dbReference type="AlphaFoldDB" id="A0A9D8PPT6"/>
<name>A0A9D8PPT6_9DELT</name>
<dbReference type="GO" id="GO:0000166">
    <property type="term" value="F:nucleotide binding"/>
    <property type="evidence" value="ECO:0007669"/>
    <property type="project" value="InterPro"/>
</dbReference>
<feature type="domain" description="Gfo/Idh/MocA-like oxidoreductase N-terminal" evidence="2">
    <location>
        <begin position="4"/>
        <end position="82"/>
    </location>
</feature>
<evidence type="ECO:0000256" key="1">
    <source>
        <dbReference type="ARBA" id="ARBA00023002"/>
    </source>
</evidence>
<dbReference type="Pfam" id="PF01408">
    <property type="entry name" value="GFO_IDH_MocA"/>
    <property type="match status" value="1"/>
</dbReference>
<gene>
    <name evidence="3" type="ORF">JW984_09460</name>
</gene>
<sequence length="82" mass="9150">MGHGPAITADGRAYIAAISDPDQHNRDTFAKKYRVNGVYEDHRAMLEREDLDAVVISSPPWLHARHVEDSAEKGLPILCEKP</sequence>
<proteinExistence type="predicted"/>
<evidence type="ECO:0000259" key="2">
    <source>
        <dbReference type="Pfam" id="PF01408"/>
    </source>
</evidence>
<keyword evidence="1" id="KW-0560">Oxidoreductase</keyword>
<organism evidence="3 4">
    <name type="scientific">Candidatus Zymogenus saltonus</name>
    <dbReference type="NCBI Taxonomy" id="2844893"/>
    <lineage>
        <taxon>Bacteria</taxon>
        <taxon>Deltaproteobacteria</taxon>
        <taxon>Candidatus Zymogenia</taxon>
        <taxon>Candidatus Zymogeniales</taxon>
        <taxon>Candidatus Zymogenaceae</taxon>
        <taxon>Candidatus Zymogenus</taxon>
    </lineage>
</organism>
<reference evidence="3" key="2">
    <citation type="submission" date="2021-01" db="EMBL/GenBank/DDBJ databases">
        <authorList>
            <person name="Hahn C.R."/>
            <person name="Youssef N.H."/>
            <person name="Elshahed M."/>
        </authorList>
    </citation>
    <scope>NUCLEOTIDE SEQUENCE</scope>
    <source>
        <strain evidence="3">Zod_Metabat.24</strain>
    </source>
</reference>
<dbReference type="Proteomes" id="UP000809273">
    <property type="component" value="Unassembled WGS sequence"/>
</dbReference>
<protein>
    <submittedName>
        <fullName evidence="3">Gfo/Idh/MocA family oxidoreductase</fullName>
    </submittedName>
</protein>
<dbReference type="EMBL" id="JAFGIX010000047">
    <property type="protein sequence ID" value="MBN1573407.1"/>
    <property type="molecule type" value="Genomic_DNA"/>
</dbReference>
<dbReference type="InterPro" id="IPR000683">
    <property type="entry name" value="Gfo/Idh/MocA-like_OxRdtase_N"/>
</dbReference>
<accession>A0A9D8PPT6</accession>
<evidence type="ECO:0000313" key="3">
    <source>
        <dbReference type="EMBL" id="MBN1573407.1"/>
    </source>
</evidence>
<comment type="caution">
    <text evidence="3">The sequence shown here is derived from an EMBL/GenBank/DDBJ whole genome shotgun (WGS) entry which is preliminary data.</text>
</comment>
<dbReference type="SUPFAM" id="SSF51735">
    <property type="entry name" value="NAD(P)-binding Rossmann-fold domains"/>
    <property type="match status" value="1"/>
</dbReference>
<dbReference type="InterPro" id="IPR050463">
    <property type="entry name" value="Gfo/Idh/MocA_oxidrdct_glycsds"/>
</dbReference>
<dbReference type="Gene3D" id="3.40.50.720">
    <property type="entry name" value="NAD(P)-binding Rossmann-like Domain"/>
    <property type="match status" value="1"/>
</dbReference>
<reference evidence="3" key="1">
    <citation type="journal article" date="2021" name="Environ. Microbiol.">
        <title>Genomic characterization of three novel Desulfobacterota classes expand the metabolic and phylogenetic diversity of the phylum.</title>
        <authorList>
            <person name="Murphy C.L."/>
            <person name="Biggerstaff J."/>
            <person name="Eichhorn A."/>
            <person name="Ewing E."/>
            <person name="Shahan R."/>
            <person name="Soriano D."/>
            <person name="Stewart S."/>
            <person name="VanMol K."/>
            <person name="Walker R."/>
            <person name="Walters P."/>
            <person name="Elshahed M.S."/>
            <person name="Youssef N.H."/>
        </authorList>
    </citation>
    <scope>NUCLEOTIDE SEQUENCE</scope>
    <source>
        <strain evidence="3">Zod_Metabat.24</strain>
    </source>
</reference>
<feature type="non-terminal residue" evidence="3">
    <location>
        <position position="82"/>
    </location>
</feature>
<evidence type="ECO:0000313" key="4">
    <source>
        <dbReference type="Proteomes" id="UP000809273"/>
    </source>
</evidence>
<dbReference type="PANTHER" id="PTHR43818">
    <property type="entry name" value="BCDNA.GH03377"/>
    <property type="match status" value="1"/>
</dbReference>